<protein>
    <submittedName>
        <fullName evidence="1">Uncharacterized protein</fullName>
    </submittedName>
</protein>
<accession>A0A1G2ENY9</accession>
<sequence>MSFFSRKQEMKLEDFCRDFYDTQILSPVIGKIDADNVFSDVVKKNIVEVYPEFAKIDSQKLNEEIKVIRFELFALAWTHKFISGENVVAQSDFTKSYLHEKGRNDIWVGMESYNNMIDSVTLHWLTNLGKMNLSFNYNMREDLTKKNIEAAKELGIENDDRVARVNHRLWSENAWKQKLMLGPLVFTFCERIGVNAHDLNQEAQFRLAATIKGLYDGAEQSWDKVKIKS</sequence>
<dbReference type="Proteomes" id="UP000177740">
    <property type="component" value="Unassembled WGS sequence"/>
</dbReference>
<dbReference type="STRING" id="1801677.A2365_03390"/>
<name>A0A1G2ENY9_9BACT</name>
<comment type="caution">
    <text evidence="1">The sequence shown here is derived from an EMBL/GenBank/DDBJ whole genome shotgun (WGS) entry which is preliminary data.</text>
</comment>
<proteinExistence type="predicted"/>
<dbReference type="EMBL" id="MHMM01000006">
    <property type="protein sequence ID" value="OGZ27489.1"/>
    <property type="molecule type" value="Genomic_DNA"/>
</dbReference>
<evidence type="ECO:0000313" key="2">
    <source>
        <dbReference type="Proteomes" id="UP000177740"/>
    </source>
</evidence>
<dbReference type="AlphaFoldDB" id="A0A1G2ENY9"/>
<evidence type="ECO:0000313" key="1">
    <source>
        <dbReference type="EMBL" id="OGZ27489.1"/>
    </source>
</evidence>
<reference evidence="1 2" key="1">
    <citation type="journal article" date="2016" name="Nat. Commun.">
        <title>Thousands of microbial genomes shed light on interconnected biogeochemical processes in an aquifer system.</title>
        <authorList>
            <person name="Anantharaman K."/>
            <person name="Brown C.T."/>
            <person name="Hug L.A."/>
            <person name="Sharon I."/>
            <person name="Castelle C.J."/>
            <person name="Probst A.J."/>
            <person name="Thomas B.C."/>
            <person name="Singh A."/>
            <person name="Wilkins M.J."/>
            <person name="Karaoz U."/>
            <person name="Brodie E.L."/>
            <person name="Williams K.H."/>
            <person name="Hubbard S.S."/>
            <person name="Banfield J.F."/>
        </authorList>
    </citation>
    <scope>NUCLEOTIDE SEQUENCE [LARGE SCALE GENOMIC DNA]</scope>
</reference>
<organism evidence="1 2">
    <name type="scientific">Candidatus Nealsonbacteria bacterium RIFOXYB1_FULL_40_15</name>
    <dbReference type="NCBI Taxonomy" id="1801677"/>
    <lineage>
        <taxon>Bacteria</taxon>
        <taxon>Candidatus Nealsoniibacteriota</taxon>
    </lineage>
</organism>
<gene>
    <name evidence="1" type="ORF">A2365_03390</name>
</gene>